<dbReference type="Proteomes" id="UP000256269">
    <property type="component" value="Unassembled WGS sequence"/>
</dbReference>
<proteinExistence type="predicted"/>
<reference evidence="1 2" key="1">
    <citation type="submission" date="2018-08" db="EMBL/GenBank/DDBJ databases">
        <title>Genomic Encyclopedia of Archaeal and Bacterial Type Strains, Phase II (KMG-II): from individual species to whole genera.</title>
        <authorList>
            <person name="Goeker M."/>
        </authorList>
    </citation>
    <scope>NUCLEOTIDE SEQUENCE [LARGE SCALE GENOMIC DNA]</scope>
    <source>
        <strain evidence="1 2">DSM 45791</strain>
    </source>
</reference>
<evidence type="ECO:0000313" key="1">
    <source>
        <dbReference type="EMBL" id="REH18076.1"/>
    </source>
</evidence>
<name>A0A3E0G7Y1_9PSEU</name>
<accession>A0A3E0G7Y1</accession>
<evidence type="ECO:0000313" key="2">
    <source>
        <dbReference type="Proteomes" id="UP000256269"/>
    </source>
</evidence>
<gene>
    <name evidence="1" type="ORF">BCF44_13863</name>
</gene>
<dbReference type="AlphaFoldDB" id="A0A3E0G7Y1"/>
<protein>
    <submittedName>
        <fullName evidence="1">Uncharacterized protein</fullName>
    </submittedName>
</protein>
<organism evidence="1 2">
    <name type="scientific">Kutzneria buriramensis</name>
    <dbReference type="NCBI Taxonomy" id="1045776"/>
    <lineage>
        <taxon>Bacteria</taxon>
        <taxon>Bacillati</taxon>
        <taxon>Actinomycetota</taxon>
        <taxon>Actinomycetes</taxon>
        <taxon>Pseudonocardiales</taxon>
        <taxon>Pseudonocardiaceae</taxon>
        <taxon>Kutzneria</taxon>
    </lineage>
</organism>
<keyword evidence="2" id="KW-1185">Reference proteome</keyword>
<dbReference type="EMBL" id="QUNO01000038">
    <property type="protein sequence ID" value="REH18076.1"/>
    <property type="molecule type" value="Genomic_DNA"/>
</dbReference>
<sequence length="143" mass="15529">MTTVDNPPEGTSFMPDTMTTAEQAALARYSNWLDTFLEEMAQQQRQQRIPSASMQAARLHRWWAQTEMLQAAGGPTPSAAFAAELDVALTNFFTQRANFLFKLASTVGADVPIPENQQGVLQIGGATLGLVGYVPARNISTPN</sequence>
<comment type="caution">
    <text evidence="1">The sequence shown here is derived from an EMBL/GenBank/DDBJ whole genome shotgun (WGS) entry which is preliminary data.</text>
</comment>